<evidence type="ECO:0000313" key="2">
    <source>
        <dbReference type="EMBL" id="KKR91449.1"/>
    </source>
</evidence>
<feature type="transmembrane region" description="Helical" evidence="1">
    <location>
        <begin position="41"/>
        <end position="58"/>
    </location>
</feature>
<sequence length="62" mass="6338">MSCLGSLLGLLLGALAFGLMGAGIGDALTPGGGPWVITDGPGFWIGILVFVVLVIYMFKPNE</sequence>
<accession>A0A0G0URN4</accession>
<keyword evidence="1" id="KW-0472">Membrane</keyword>
<gene>
    <name evidence="2" type="ORF">UU41_C0037G0004</name>
</gene>
<evidence type="ECO:0000313" key="3">
    <source>
        <dbReference type="Proteomes" id="UP000034961"/>
    </source>
</evidence>
<name>A0A0G0URN4_9BACT</name>
<dbReference type="AlphaFoldDB" id="A0A0G0URN4"/>
<evidence type="ECO:0000256" key="1">
    <source>
        <dbReference type="SAM" id="Phobius"/>
    </source>
</evidence>
<protein>
    <submittedName>
        <fullName evidence="2">Uncharacterized protein</fullName>
    </submittedName>
</protein>
<dbReference type="EMBL" id="LCAN01000037">
    <property type="protein sequence ID" value="KKR91449.1"/>
    <property type="molecule type" value="Genomic_DNA"/>
</dbReference>
<keyword evidence="1" id="KW-0812">Transmembrane</keyword>
<reference evidence="2 3" key="1">
    <citation type="journal article" date="2015" name="Nature">
        <title>rRNA introns, odd ribosomes, and small enigmatic genomes across a large radiation of phyla.</title>
        <authorList>
            <person name="Brown C.T."/>
            <person name="Hug L.A."/>
            <person name="Thomas B.C."/>
            <person name="Sharon I."/>
            <person name="Castelle C.J."/>
            <person name="Singh A."/>
            <person name="Wilkins M.J."/>
            <person name="Williams K.H."/>
            <person name="Banfield J.F."/>
        </authorList>
    </citation>
    <scope>NUCLEOTIDE SEQUENCE [LARGE SCALE GENOMIC DNA]</scope>
</reference>
<organism evidence="2 3">
    <name type="scientific">Candidatus Roizmanbacteria bacterium GW2011_GWA1_41_13</name>
    <dbReference type="NCBI Taxonomy" id="1618474"/>
    <lineage>
        <taxon>Bacteria</taxon>
        <taxon>Candidatus Roizmaniibacteriota</taxon>
    </lineage>
</organism>
<proteinExistence type="predicted"/>
<keyword evidence="1" id="KW-1133">Transmembrane helix</keyword>
<comment type="caution">
    <text evidence="2">The sequence shown here is derived from an EMBL/GenBank/DDBJ whole genome shotgun (WGS) entry which is preliminary data.</text>
</comment>
<dbReference type="Proteomes" id="UP000034961">
    <property type="component" value="Unassembled WGS sequence"/>
</dbReference>